<proteinExistence type="predicted"/>
<gene>
    <name evidence="9" type="ORF">DH2020_030145</name>
</gene>
<comment type="catalytic activity">
    <reaction evidence="7">
        <text>a 5'-end (5'-triphosphoguanosine)-ribonucleoside in mRNA + S-adenosyl-L-methionine = a 5'-end (N(7)-methyl 5'-triphosphoguanosine)-ribonucleoside in mRNA + S-adenosyl-L-homocysteine</text>
        <dbReference type="Rhea" id="RHEA:67008"/>
        <dbReference type="Rhea" id="RHEA-COMP:17166"/>
        <dbReference type="Rhea" id="RHEA-COMP:17167"/>
        <dbReference type="ChEBI" id="CHEBI:57856"/>
        <dbReference type="ChEBI" id="CHEBI:59789"/>
        <dbReference type="ChEBI" id="CHEBI:156461"/>
        <dbReference type="ChEBI" id="CHEBI:167617"/>
        <dbReference type="EC" id="2.1.1.56"/>
    </reaction>
</comment>
<evidence type="ECO:0000256" key="6">
    <source>
        <dbReference type="ARBA" id="ARBA00023042"/>
    </source>
</evidence>
<dbReference type="Proteomes" id="UP001318860">
    <property type="component" value="Unassembled WGS sequence"/>
</dbReference>
<dbReference type="Pfam" id="PF03291">
    <property type="entry name" value="mRNA_G-N7_MeTrfase"/>
    <property type="match status" value="1"/>
</dbReference>
<reference evidence="9 10" key="1">
    <citation type="journal article" date="2021" name="Comput. Struct. Biotechnol. J.">
        <title>De novo genome assembly of the potent medicinal plant Rehmannia glutinosa using nanopore technology.</title>
        <authorList>
            <person name="Ma L."/>
            <person name="Dong C."/>
            <person name="Song C."/>
            <person name="Wang X."/>
            <person name="Zheng X."/>
            <person name="Niu Y."/>
            <person name="Chen S."/>
            <person name="Feng W."/>
        </authorList>
    </citation>
    <scope>NUCLEOTIDE SEQUENCE [LARGE SCALE GENOMIC DNA]</scope>
    <source>
        <strain evidence="9">DH-2019</strain>
    </source>
</reference>
<dbReference type="PANTHER" id="PTHR12189:SF3">
    <property type="entry name" value="MRNA (GUANINE-N(7))-METHYLTRANSFERASE"/>
    <property type="match status" value="1"/>
</dbReference>
<evidence type="ECO:0000256" key="7">
    <source>
        <dbReference type="ARBA" id="ARBA00044712"/>
    </source>
</evidence>
<organism evidence="9 10">
    <name type="scientific">Rehmannia glutinosa</name>
    <name type="common">Chinese foxglove</name>
    <dbReference type="NCBI Taxonomy" id="99300"/>
    <lineage>
        <taxon>Eukaryota</taxon>
        <taxon>Viridiplantae</taxon>
        <taxon>Streptophyta</taxon>
        <taxon>Embryophyta</taxon>
        <taxon>Tracheophyta</taxon>
        <taxon>Spermatophyta</taxon>
        <taxon>Magnoliopsida</taxon>
        <taxon>eudicotyledons</taxon>
        <taxon>Gunneridae</taxon>
        <taxon>Pentapetalae</taxon>
        <taxon>asterids</taxon>
        <taxon>lamiids</taxon>
        <taxon>Lamiales</taxon>
        <taxon>Orobanchaceae</taxon>
        <taxon>Rehmannieae</taxon>
        <taxon>Rehmannia</taxon>
    </lineage>
</organism>
<evidence type="ECO:0000313" key="9">
    <source>
        <dbReference type="EMBL" id="KAK6136129.1"/>
    </source>
</evidence>
<protein>
    <recommendedName>
        <fullName evidence="1">mRNA (guanine-N(7))-methyltransferase</fullName>
        <ecNumber evidence="1">2.1.1.56</ecNumber>
    </recommendedName>
</protein>
<keyword evidence="5" id="KW-0694">RNA-binding</keyword>
<evidence type="ECO:0000259" key="8">
    <source>
        <dbReference type="PROSITE" id="PS51562"/>
    </source>
</evidence>
<evidence type="ECO:0000313" key="10">
    <source>
        <dbReference type="Proteomes" id="UP001318860"/>
    </source>
</evidence>
<accession>A0ABR0VQ74</accession>
<dbReference type="PANTHER" id="PTHR12189">
    <property type="entry name" value="MRNA GUANINE-7- METHYLTRANSFERASE"/>
    <property type="match status" value="1"/>
</dbReference>
<dbReference type="InterPro" id="IPR004971">
    <property type="entry name" value="mRNA_G-N7_MeTrfase_dom"/>
</dbReference>
<keyword evidence="6" id="KW-0507">mRNA processing</keyword>
<keyword evidence="4" id="KW-0949">S-adenosyl-L-methionine</keyword>
<name>A0ABR0VQ74_REHGL</name>
<dbReference type="PROSITE" id="PS51562">
    <property type="entry name" value="RNA_CAP0_MT"/>
    <property type="match status" value="1"/>
</dbReference>
<dbReference type="InterPro" id="IPR039753">
    <property type="entry name" value="RG7MT1"/>
</dbReference>
<keyword evidence="3" id="KW-0808">Transferase</keyword>
<evidence type="ECO:0000256" key="4">
    <source>
        <dbReference type="ARBA" id="ARBA00022691"/>
    </source>
</evidence>
<evidence type="ECO:0000256" key="5">
    <source>
        <dbReference type="ARBA" id="ARBA00022884"/>
    </source>
</evidence>
<evidence type="ECO:0000256" key="2">
    <source>
        <dbReference type="ARBA" id="ARBA00022603"/>
    </source>
</evidence>
<dbReference type="Gene3D" id="3.40.50.150">
    <property type="entry name" value="Vaccinia Virus protein VP39"/>
    <property type="match status" value="1"/>
</dbReference>
<keyword evidence="6" id="KW-0506">mRNA capping</keyword>
<comment type="caution">
    <text evidence="9">The sequence shown here is derived from an EMBL/GenBank/DDBJ whole genome shotgun (WGS) entry which is preliminary data.</text>
</comment>
<sequence>MMSSFPPHRPAESTHQRLIEFVKTALINIFVSPYATVCDLYCGKVPDEEKWDEAQIGHYIGIDVTTSGVSEVREAWESRRKAYTSEFLEFDPCIEDIDLHWKNKENQADIVFCMQHLPLCVETEEKLKRLLHNVSSLLKPGGYFLGITPDSSTIWAKYQKNVEAYHNKGGGMKPNIFPNSIRSESYMITFEVEEEKFPFFGKKYQLKFAGDMSGETHCLVHFPSLIRLAREAGLDYVEIQNLTEFYDDNRAQLAGMLVDAGHNLVDQRGRLLQRSYDVLGLYTTFIFQKPDPDITPPLMTPLLEDGSHNHDEASVVKSSVYNLFLVQSVDVQGQNVPLSCLGTQGLTVEVDLMVKIRATLIPQRDWQVVSWREDDKNVPPESSSGLSKIIEQKGILGPGPADLRFPEAI</sequence>
<keyword evidence="10" id="KW-1185">Reference proteome</keyword>
<evidence type="ECO:0000256" key="3">
    <source>
        <dbReference type="ARBA" id="ARBA00022679"/>
    </source>
</evidence>
<dbReference type="EMBL" id="JABTTQ020001053">
    <property type="protein sequence ID" value="KAK6136129.1"/>
    <property type="molecule type" value="Genomic_DNA"/>
</dbReference>
<evidence type="ECO:0000256" key="1">
    <source>
        <dbReference type="ARBA" id="ARBA00011926"/>
    </source>
</evidence>
<dbReference type="InterPro" id="IPR029063">
    <property type="entry name" value="SAM-dependent_MTases_sf"/>
</dbReference>
<keyword evidence="2" id="KW-0489">Methyltransferase</keyword>
<dbReference type="EC" id="2.1.1.56" evidence="1"/>
<feature type="domain" description="MRNA cap 0 methyltransferase" evidence="8">
    <location>
        <begin position="10"/>
        <end position="290"/>
    </location>
</feature>
<dbReference type="SUPFAM" id="SSF53335">
    <property type="entry name" value="S-adenosyl-L-methionine-dependent methyltransferases"/>
    <property type="match status" value="1"/>
</dbReference>